<evidence type="ECO:0000256" key="2">
    <source>
        <dbReference type="PIRSR" id="PIRSR000137-1"/>
    </source>
</evidence>
<organism evidence="6 7">
    <name type="scientific">Byssothecium circinans</name>
    <dbReference type="NCBI Taxonomy" id="147558"/>
    <lineage>
        <taxon>Eukaryota</taxon>
        <taxon>Fungi</taxon>
        <taxon>Dikarya</taxon>
        <taxon>Ascomycota</taxon>
        <taxon>Pezizomycotina</taxon>
        <taxon>Dothideomycetes</taxon>
        <taxon>Pleosporomycetidae</taxon>
        <taxon>Pleosporales</taxon>
        <taxon>Massarineae</taxon>
        <taxon>Massarinaceae</taxon>
        <taxon>Byssothecium</taxon>
    </lineage>
</organism>
<evidence type="ECO:0000313" key="7">
    <source>
        <dbReference type="Proteomes" id="UP000800035"/>
    </source>
</evidence>
<dbReference type="Pfam" id="PF05199">
    <property type="entry name" value="GMC_oxred_C"/>
    <property type="match status" value="1"/>
</dbReference>
<dbReference type="PROSITE" id="PS00623">
    <property type="entry name" value="GMC_OXRED_1"/>
    <property type="match status" value="1"/>
</dbReference>
<evidence type="ECO:0000313" key="6">
    <source>
        <dbReference type="EMBL" id="KAF1960226.1"/>
    </source>
</evidence>
<dbReference type="Proteomes" id="UP000800035">
    <property type="component" value="Unassembled WGS sequence"/>
</dbReference>
<dbReference type="InterPro" id="IPR012132">
    <property type="entry name" value="GMC_OxRdtase"/>
</dbReference>
<keyword evidence="7" id="KW-1185">Reference proteome</keyword>
<dbReference type="InterPro" id="IPR000172">
    <property type="entry name" value="GMC_OxRdtase_N"/>
</dbReference>
<evidence type="ECO:0000256" key="3">
    <source>
        <dbReference type="PIRSR" id="PIRSR000137-2"/>
    </source>
</evidence>
<feature type="active site" description="Proton donor" evidence="2">
    <location>
        <position position="456"/>
    </location>
</feature>
<keyword evidence="3 4" id="KW-0274">FAD</keyword>
<dbReference type="AlphaFoldDB" id="A0A6A5UBG5"/>
<sequence length="518" mass="56632">MNDKTWNVSVGNVVGGGSAVNGLLWDRGTDLDYDSWEQLGNPGWGSNGMAKYFKKSTHFDAPSEKTVKEFNITYDKDAYGDGPLKVSISSFQYEDYKDVYGSFLNRNDVPHVQEGFSRPIGISWTPNSVDNSTKQRSYARTAYYEPVKTRSNLKLLTNTHVDEILFKNGTQLVANGVKLTSNADSTTSSVYASKEVILAAGGVFTPHLLMLSGIGPKDVLTSASIKVKHELPGVGANFQDHQVLYMVYKLSNQSIPNPEMMSSANQTFNLTSAAQYAENKTGPYSFGRGNALAFFSFKTFSKNHRNISSLISKQDATAYLPEIYSKNEALLRGYIAQRNLLVKHYLSDDGTVGEYPIQPWGRAITSVQKPLSRGTLVLNATHPTANPIVVRHAFQNPVDKMVLGELVRWSREHWTTSPYLQRFSPVETAPGANSTTDEAIFQAGISTASLSPTFGHSSGAAALMPEELGGVVDPQLKVYGVQSLRIVDASILPIIPAAHLQATMYAVAEKAADIIKGH</sequence>
<proteinExistence type="inferred from homology"/>
<dbReference type="GO" id="GO:0044550">
    <property type="term" value="P:secondary metabolite biosynthetic process"/>
    <property type="evidence" value="ECO:0007669"/>
    <property type="project" value="TreeGrafter"/>
</dbReference>
<dbReference type="Gene3D" id="3.50.50.60">
    <property type="entry name" value="FAD/NAD(P)-binding domain"/>
    <property type="match status" value="1"/>
</dbReference>
<dbReference type="InterPro" id="IPR007867">
    <property type="entry name" value="GMC_OxRtase_C"/>
</dbReference>
<dbReference type="PIRSF" id="PIRSF000137">
    <property type="entry name" value="Alcohol_oxidase"/>
    <property type="match status" value="1"/>
</dbReference>
<feature type="binding site" evidence="3">
    <location>
        <position position="161"/>
    </location>
    <ligand>
        <name>FAD</name>
        <dbReference type="ChEBI" id="CHEBI:57692"/>
    </ligand>
</feature>
<gene>
    <name evidence="6" type="ORF">CC80DRAFT_288850</name>
</gene>
<dbReference type="GO" id="GO:0016614">
    <property type="term" value="F:oxidoreductase activity, acting on CH-OH group of donors"/>
    <property type="evidence" value="ECO:0007669"/>
    <property type="project" value="InterPro"/>
</dbReference>
<name>A0A6A5UBG5_9PLEO</name>
<reference evidence="6" key="1">
    <citation type="journal article" date="2020" name="Stud. Mycol.">
        <title>101 Dothideomycetes genomes: a test case for predicting lifestyles and emergence of pathogens.</title>
        <authorList>
            <person name="Haridas S."/>
            <person name="Albert R."/>
            <person name="Binder M."/>
            <person name="Bloem J."/>
            <person name="Labutti K."/>
            <person name="Salamov A."/>
            <person name="Andreopoulos B."/>
            <person name="Baker S."/>
            <person name="Barry K."/>
            <person name="Bills G."/>
            <person name="Bluhm B."/>
            <person name="Cannon C."/>
            <person name="Castanera R."/>
            <person name="Culley D."/>
            <person name="Daum C."/>
            <person name="Ezra D."/>
            <person name="Gonzalez J."/>
            <person name="Henrissat B."/>
            <person name="Kuo A."/>
            <person name="Liang C."/>
            <person name="Lipzen A."/>
            <person name="Lutzoni F."/>
            <person name="Magnuson J."/>
            <person name="Mondo S."/>
            <person name="Nolan M."/>
            <person name="Ohm R."/>
            <person name="Pangilinan J."/>
            <person name="Park H.-J."/>
            <person name="Ramirez L."/>
            <person name="Alfaro M."/>
            <person name="Sun H."/>
            <person name="Tritt A."/>
            <person name="Yoshinaga Y."/>
            <person name="Zwiers L.-H."/>
            <person name="Turgeon B."/>
            <person name="Goodwin S."/>
            <person name="Spatafora J."/>
            <person name="Crous P."/>
            <person name="Grigoriev I."/>
        </authorList>
    </citation>
    <scope>NUCLEOTIDE SEQUENCE</scope>
    <source>
        <strain evidence="6">CBS 675.92</strain>
    </source>
</reference>
<comment type="cofactor">
    <cofactor evidence="3">
        <name>FAD</name>
        <dbReference type="ChEBI" id="CHEBI:57692"/>
    </cofactor>
</comment>
<dbReference type="GO" id="GO:0050660">
    <property type="term" value="F:flavin adenine dinucleotide binding"/>
    <property type="evidence" value="ECO:0007669"/>
    <property type="project" value="InterPro"/>
</dbReference>
<protein>
    <submittedName>
        <fullName evidence="6">Choline dehydrogenase</fullName>
    </submittedName>
</protein>
<evidence type="ECO:0000256" key="1">
    <source>
        <dbReference type="ARBA" id="ARBA00010790"/>
    </source>
</evidence>
<dbReference type="EMBL" id="ML976983">
    <property type="protein sequence ID" value="KAF1960226.1"/>
    <property type="molecule type" value="Genomic_DNA"/>
</dbReference>
<dbReference type="InterPro" id="IPR036188">
    <property type="entry name" value="FAD/NAD-bd_sf"/>
</dbReference>
<dbReference type="SUPFAM" id="SSF54373">
    <property type="entry name" value="FAD-linked reductases, C-terminal domain"/>
    <property type="match status" value="1"/>
</dbReference>
<keyword evidence="4" id="KW-0285">Flavoprotein</keyword>
<dbReference type="SUPFAM" id="SSF51905">
    <property type="entry name" value="FAD/NAD(P)-binding domain"/>
    <property type="match status" value="1"/>
</dbReference>
<feature type="binding site" evidence="3">
    <location>
        <position position="13"/>
    </location>
    <ligand>
        <name>FAD</name>
        <dbReference type="ChEBI" id="CHEBI:57692"/>
    </ligand>
</feature>
<dbReference type="Pfam" id="PF00732">
    <property type="entry name" value="GMC_oxred_N"/>
    <property type="match status" value="1"/>
</dbReference>
<dbReference type="OrthoDB" id="269227at2759"/>
<dbReference type="Gene3D" id="3.30.560.10">
    <property type="entry name" value="Glucose Oxidase, domain 3"/>
    <property type="match status" value="1"/>
</dbReference>
<accession>A0A6A5UBG5</accession>
<feature type="domain" description="Glucose-methanol-choline oxidoreductase N-terminal" evidence="5">
    <location>
        <begin position="11"/>
        <end position="34"/>
    </location>
</feature>
<comment type="similarity">
    <text evidence="1 4">Belongs to the GMC oxidoreductase family.</text>
</comment>
<dbReference type="PANTHER" id="PTHR11552">
    <property type="entry name" value="GLUCOSE-METHANOL-CHOLINE GMC OXIDOREDUCTASE"/>
    <property type="match status" value="1"/>
</dbReference>
<evidence type="ECO:0000259" key="5">
    <source>
        <dbReference type="PROSITE" id="PS00623"/>
    </source>
</evidence>
<evidence type="ECO:0000256" key="4">
    <source>
        <dbReference type="RuleBase" id="RU003968"/>
    </source>
</evidence>
<feature type="active site" description="Proton acceptor" evidence="2">
    <location>
        <position position="499"/>
    </location>
</feature>
<dbReference type="PANTHER" id="PTHR11552:SF115">
    <property type="entry name" value="DEHYDROGENASE XPTC-RELATED"/>
    <property type="match status" value="1"/>
</dbReference>